<dbReference type="STRING" id="29170.A0A368EXG1"/>
<gene>
    <name evidence="1" type="ORF">ANCCAN_29842</name>
</gene>
<keyword evidence="2" id="KW-1185">Reference proteome</keyword>
<name>A0A368EXG1_ANCCA</name>
<reference evidence="1 2" key="1">
    <citation type="submission" date="2014-10" db="EMBL/GenBank/DDBJ databases">
        <title>Draft genome of the hookworm Ancylostoma caninum.</title>
        <authorList>
            <person name="Mitreva M."/>
        </authorList>
    </citation>
    <scope>NUCLEOTIDE SEQUENCE [LARGE SCALE GENOMIC DNA]</scope>
    <source>
        <strain evidence="1 2">Baltimore</strain>
    </source>
</reference>
<proteinExistence type="predicted"/>
<organism evidence="1 2">
    <name type="scientific">Ancylostoma caninum</name>
    <name type="common">Dog hookworm</name>
    <dbReference type="NCBI Taxonomy" id="29170"/>
    <lineage>
        <taxon>Eukaryota</taxon>
        <taxon>Metazoa</taxon>
        <taxon>Ecdysozoa</taxon>
        <taxon>Nematoda</taxon>
        <taxon>Chromadorea</taxon>
        <taxon>Rhabditida</taxon>
        <taxon>Rhabditina</taxon>
        <taxon>Rhabditomorpha</taxon>
        <taxon>Strongyloidea</taxon>
        <taxon>Ancylostomatidae</taxon>
        <taxon>Ancylostomatinae</taxon>
        <taxon>Ancylostoma</taxon>
    </lineage>
</organism>
<comment type="caution">
    <text evidence="1">The sequence shown here is derived from an EMBL/GenBank/DDBJ whole genome shotgun (WGS) entry which is preliminary data.</text>
</comment>
<dbReference type="Proteomes" id="UP000252519">
    <property type="component" value="Unassembled WGS sequence"/>
</dbReference>
<sequence length="168" mass="19186">MCIFMYRSNMRANLLSAACICIFLGGGGVFLIDASEAPDEVLQKLKQKLQEMKGLEVNDMQRNRRLVFQGDILLTKSKAHEIIDEMDHGNSELNRFKRQARRRDASNKTLWADGVKYVIDPNSSKKMQDGFIVAAKAWEDNTCIDFKRITMQDVVENGRKDVDDTSHI</sequence>
<accession>A0A368EXG1</accession>
<dbReference type="InterPro" id="IPR024079">
    <property type="entry name" value="MetalloPept_cat_dom_sf"/>
</dbReference>
<dbReference type="GO" id="GO:0008237">
    <property type="term" value="F:metallopeptidase activity"/>
    <property type="evidence" value="ECO:0007669"/>
    <property type="project" value="InterPro"/>
</dbReference>
<evidence type="ECO:0000313" key="2">
    <source>
        <dbReference type="Proteomes" id="UP000252519"/>
    </source>
</evidence>
<dbReference type="Gene3D" id="3.40.390.10">
    <property type="entry name" value="Collagenase (Catalytic Domain)"/>
    <property type="match status" value="1"/>
</dbReference>
<dbReference type="AlphaFoldDB" id="A0A368EXG1"/>
<dbReference type="EMBL" id="JOJR01019649">
    <property type="protein sequence ID" value="RCN24461.1"/>
    <property type="molecule type" value="Genomic_DNA"/>
</dbReference>
<evidence type="ECO:0000313" key="1">
    <source>
        <dbReference type="EMBL" id="RCN24461.1"/>
    </source>
</evidence>
<protein>
    <recommendedName>
        <fullName evidence="3">Peptidase M12A domain-containing protein</fullName>
    </recommendedName>
</protein>
<evidence type="ECO:0008006" key="3">
    <source>
        <dbReference type="Google" id="ProtNLM"/>
    </source>
</evidence>